<evidence type="ECO:0000313" key="3">
    <source>
        <dbReference type="Proteomes" id="UP000799771"/>
    </source>
</evidence>
<evidence type="ECO:0000256" key="1">
    <source>
        <dbReference type="SAM" id="MobiDB-lite"/>
    </source>
</evidence>
<dbReference type="RefSeq" id="XP_033518138.1">
    <property type="nucleotide sequence ID" value="XM_033673166.1"/>
</dbReference>
<proteinExistence type="predicted"/>
<name>A0A6A5ZXW5_9PLEO</name>
<feature type="region of interest" description="Disordered" evidence="1">
    <location>
        <begin position="198"/>
        <end position="253"/>
    </location>
</feature>
<feature type="compositionally biased region" description="Polar residues" evidence="1">
    <location>
        <begin position="198"/>
        <end position="207"/>
    </location>
</feature>
<protein>
    <submittedName>
        <fullName evidence="2">Uncharacterized protein</fullName>
    </submittedName>
</protein>
<sequence length="253" mass="27587">MRFGYRVSLYTSLGNTISPFSTPGLNFNTDEAASRLCCSLESHWSLDYLLSGYITVSVFQPCLHYGRVDVNSCPGLVLTSPALRQPPAFVAKAAARGMRGDLYDATSQLLKLANTPKAGRKTSIDESKDVVEESPTTPQSKEFPTKAPSDNDVAYDRQLTKRAWLQWPTVLLYGYMDLPRDQLLSTPAVVLTLDSTSTAHLSRNSETPPAKLPAPTGNTSQSPHNPLAFSSGSANVAQTKASPQPSTPEWWTY</sequence>
<feature type="compositionally biased region" description="Polar residues" evidence="1">
    <location>
        <begin position="216"/>
        <end position="253"/>
    </location>
</feature>
<dbReference type="Proteomes" id="UP000799771">
    <property type="component" value="Unassembled WGS sequence"/>
</dbReference>
<keyword evidence="3" id="KW-1185">Reference proteome</keyword>
<dbReference type="AlphaFoldDB" id="A0A6A5ZXW5"/>
<organism evidence="2 3">
    <name type="scientific">Dothidotthia symphoricarpi CBS 119687</name>
    <dbReference type="NCBI Taxonomy" id="1392245"/>
    <lineage>
        <taxon>Eukaryota</taxon>
        <taxon>Fungi</taxon>
        <taxon>Dikarya</taxon>
        <taxon>Ascomycota</taxon>
        <taxon>Pezizomycotina</taxon>
        <taxon>Dothideomycetes</taxon>
        <taxon>Pleosporomycetidae</taxon>
        <taxon>Pleosporales</taxon>
        <taxon>Dothidotthiaceae</taxon>
        <taxon>Dothidotthia</taxon>
    </lineage>
</organism>
<feature type="region of interest" description="Disordered" evidence="1">
    <location>
        <begin position="116"/>
        <end position="152"/>
    </location>
</feature>
<reference evidence="2" key="1">
    <citation type="journal article" date="2020" name="Stud. Mycol.">
        <title>101 Dothideomycetes genomes: a test case for predicting lifestyles and emergence of pathogens.</title>
        <authorList>
            <person name="Haridas S."/>
            <person name="Albert R."/>
            <person name="Binder M."/>
            <person name="Bloem J."/>
            <person name="Labutti K."/>
            <person name="Salamov A."/>
            <person name="Andreopoulos B."/>
            <person name="Baker S."/>
            <person name="Barry K."/>
            <person name="Bills G."/>
            <person name="Bluhm B."/>
            <person name="Cannon C."/>
            <person name="Castanera R."/>
            <person name="Culley D."/>
            <person name="Daum C."/>
            <person name="Ezra D."/>
            <person name="Gonzalez J."/>
            <person name="Henrissat B."/>
            <person name="Kuo A."/>
            <person name="Liang C."/>
            <person name="Lipzen A."/>
            <person name="Lutzoni F."/>
            <person name="Magnuson J."/>
            <person name="Mondo S."/>
            <person name="Nolan M."/>
            <person name="Ohm R."/>
            <person name="Pangilinan J."/>
            <person name="Park H.-J."/>
            <person name="Ramirez L."/>
            <person name="Alfaro M."/>
            <person name="Sun H."/>
            <person name="Tritt A."/>
            <person name="Yoshinaga Y."/>
            <person name="Zwiers L.-H."/>
            <person name="Turgeon B."/>
            <person name="Goodwin S."/>
            <person name="Spatafora J."/>
            <person name="Crous P."/>
            <person name="Grigoriev I."/>
        </authorList>
    </citation>
    <scope>NUCLEOTIDE SEQUENCE</scope>
    <source>
        <strain evidence="2">CBS 119687</strain>
    </source>
</reference>
<evidence type="ECO:0000313" key="2">
    <source>
        <dbReference type="EMBL" id="KAF2123744.1"/>
    </source>
</evidence>
<accession>A0A6A5ZXW5</accession>
<feature type="compositionally biased region" description="Basic and acidic residues" evidence="1">
    <location>
        <begin position="122"/>
        <end position="131"/>
    </location>
</feature>
<dbReference type="GeneID" id="54413598"/>
<dbReference type="EMBL" id="ML977522">
    <property type="protein sequence ID" value="KAF2123744.1"/>
    <property type="molecule type" value="Genomic_DNA"/>
</dbReference>
<gene>
    <name evidence="2" type="ORF">P153DRAFT_435701</name>
</gene>